<keyword evidence="1" id="KW-0444">Lipid biosynthesis</keyword>
<dbReference type="Pfam" id="PF01633">
    <property type="entry name" value="Choline_kinase"/>
    <property type="match status" value="1"/>
</dbReference>
<keyword evidence="1" id="KW-0594">Phospholipid biosynthesis</keyword>
<evidence type="ECO:0000313" key="5">
    <source>
        <dbReference type="EMBL" id="RWS03694.1"/>
    </source>
</evidence>
<evidence type="ECO:0000256" key="1">
    <source>
        <dbReference type="ARBA" id="ARBA00023209"/>
    </source>
</evidence>
<accession>A0A3S3P902</accession>
<dbReference type="PANTHER" id="PTHR22603:SF93">
    <property type="entry name" value="RE24176P"/>
    <property type="match status" value="1"/>
</dbReference>
<comment type="similarity">
    <text evidence="3">Belongs to the choline/ethanolamine kinase family.</text>
</comment>
<feature type="region of interest" description="Disordered" evidence="4">
    <location>
        <begin position="189"/>
        <end position="217"/>
    </location>
</feature>
<feature type="compositionally biased region" description="Low complexity" evidence="4">
    <location>
        <begin position="189"/>
        <end position="206"/>
    </location>
</feature>
<sequence>GGLSNILFYCSLPSTHTPLNGEPTQVLLRMYGQMHTNGDNDSQTTITESVIFMLLSERNLGPKLYGIFPGGRLEEYISARALTCSELCDSDLSAVIARKLANVHSLNVPINKEPIWLFKTIYTWLETVRKINIDSISSDKRPLASNLLSFDFDTEVAWLKHFLRKANSPSVFCHNDLQEGNILLTEYKSNTSSTSPNASTSSSPASKKYRKAQSANSQSNSIKELNDRVVLIDFEYCAYNYRGFDIANHFCEWALDYSNPEYPHFYVRSEDYPNEEQRRHFIRNYLQWASTSGNLSKYQNTEEQLLKEAEYFTLASHMLWTLWSINNAYSSQIVFGYWVCLNLFLTHFQLEFLPHFSFFDREKMRTSLGRAYLF</sequence>
<dbReference type="STRING" id="1965070.A0A3S3P902"/>
<dbReference type="AlphaFoldDB" id="A0A3S3P902"/>
<comment type="caution">
    <text evidence="5">The sequence shown here is derived from an EMBL/GenBank/DDBJ whole genome shotgun (WGS) entry which is preliminary data.</text>
</comment>
<dbReference type="Gene3D" id="3.90.1200.10">
    <property type="match status" value="1"/>
</dbReference>
<evidence type="ECO:0000256" key="3">
    <source>
        <dbReference type="ARBA" id="ARBA00038211"/>
    </source>
</evidence>
<keyword evidence="1" id="KW-0443">Lipid metabolism</keyword>
<keyword evidence="5" id="KW-0418">Kinase</keyword>
<evidence type="ECO:0000256" key="2">
    <source>
        <dbReference type="ARBA" id="ARBA00023264"/>
    </source>
</evidence>
<dbReference type="GO" id="GO:0006646">
    <property type="term" value="P:phosphatidylethanolamine biosynthetic process"/>
    <property type="evidence" value="ECO:0007669"/>
    <property type="project" value="TreeGrafter"/>
</dbReference>
<reference evidence="5 6" key="1">
    <citation type="journal article" date="2018" name="Gigascience">
        <title>Genomes of trombidid mites reveal novel predicted allergens and laterally-transferred genes associated with secondary metabolism.</title>
        <authorList>
            <person name="Dong X."/>
            <person name="Chaisiri K."/>
            <person name="Xia D."/>
            <person name="Armstrong S.D."/>
            <person name="Fang Y."/>
            <person name="Donnelly M.J."/>
            <person name="Kadowaki T."/>
            <person name="McGarry J.W."/>
            <person name="Darby A.C."/>
            <person name="Makepeace B.L."/>
        </authorList>
    </citation>
    <scope>NUCLEOTIDE SEQUENCE [LARGE SCALE GENOMIC DNA]</scope>
    <source>
        <strain evidence="5">UoL-WK</strain>
    </source>
</reference>
<dbReference type="GO" id="GO:0004305">
    <property type="term" value="F:ethanolamine kinase activity"/>
    <property type="evidence" value="ECO:0007669"/>
    <property type="project" value="TreeGrafter"/>
</dbReference>
<dbReference type="SUPFAM" id="SSF56112">
    <property type="entry name" value="Protein kinase-like (PK-like)"/>
    <property type="match status" value="1"/>
</dbReference>
<keyword evidence="5" id="KW-0808">Transferase</keyword>
<organism evidence="5 6">
    <name type="scientific">Dinothrombium tinctorium</name>
    <dbReference type="NCBI Taxonomy" id="1965070"/>
    <lineage>
        <taxon>Eukaryota</taxon>
        <taxon>Metazoa</taxon>
        <taxon>Ecdysozoa</taxon>
        <taxon>Arthropoda</taxon>
        <taxon>Chelicerata</taxon>
        <taxon>Arachnida</taxon>
        <taxon>Acari</taxon>
        <taxon>Acariformes</taxon>
        <taxon>Trombidiformes</taxon>
        <taxon>Prostigmata</taxon>
        <taxon>Anystina</taxon>
        <taxon>Parasitengona</taxon>
        <taxon>Trombidioidea</taxon>
        <taxon>Trombidiidae</taxon>
        <taxon>Dinothrombium</taxon>
    </lineage>
</organism>
<dbReference type="Proteomes" id="UP000285301">
    <property type="component" value="Unassembled WGS sequence"/>
</dbReference>
<gene>
    <name evidence="5" type="ORF">B4U79_03351</name>
</gene>
<dbReference type="PANTHER" id="PTHR22603">
    <property type="entry name" value="CHOLINE/ETHANOALAMINE KINASE"/>
    <property type="match status" value="1"/>
</dbReference>
<protein>
    <submittedName>
        <fullName evidence="5">Choline/ethanolamine kinase-like protein</fullName>
    </submittedName>
</protein>
<dbReference type="EMBL" id="NCKU01006253">
    <property type="protein sequence ID" value="RWS03694.1"/>
    <property type="molecule type" value="Genomic_DNA"/>
</dbReference>
<dbReference type="CDD" id="cd05156">
    <property type="entry name" value="ChoK_euk"/>
    <property type="match status" value="1"/>
</dbReference>
<evidence type="ECO:0000313" key="6">
    <source>
        <dbReference type="Proteomes" id="UP000285301"/>
    </source>
</evidence>
<proteinExistence type="inferred from homology"/>
<feature type="non-terminal residue" evidence="5">
    <location>
        <position position="1"/>
    </location>
</feature>
<dbReference type="GO" id="GO:0005737">
    <property type="term" value="C:cytoplasm"/>
    <property type="evidence" value="ECO:0007669"/>
    <property type="project" value="TreeGrafter"/>
</dbReference>
<name>A0A3S3P902_9ACAR</name>
<keyword evidence="6" id="KW-1185">Reference proteome</keyword>
<keyword evidence="2" id="KW-1208">Phospholipid metabolism</keyword>
<dbReference type="InterPro" id="IPR011009">
    <property type="entry name" value="Kinase-like_dom_sf"/>
</dbReference>
<dbReference type="Gene3D" id="3.30.200.20">
    <property type="entry name" value="Phosphorylase Kinase, domain 1"/>
    <property type="match status" value="1"/>
</dbReference>
<dbReference type="OrthoDB" id="3649325at2759"/>
<dbReference type="GO" id="GO:0004103">
    <property type="term" value="F:choline kinase activity"/>
    <property type="evidence" value="ECO:0007669"/>
    <property type="project" value="TreeGrafter"/>
</dbReference>
<evidence type="ECO:0000256" key="4">
    <source>
        <dbReference type="SAM" id="MobiDB-lite"/>
    </source>
</evidence>